<feature type="domain" description="Peptidase M14" evidence="4">
    <location>
        <begin position="1"/>
        <end position="81"/>
    </location>
</feature>
<reference evidence="5" key="1">
    <citation type="submission" date="2014-08" db="EMBL/GenBank/DDBJ databases">
        <authorList>
            <person name="Murali S."/>
            <person name="Richards S."/>
            <person name="Bandaranaike D."/>
            <person name="Bellair M."/>
            <person name="Blankenburg K."/>
            <person name="Chao H."/>
            <person name="Dinh H."/>
            <person name="Doddapaneni H."/>
            <person name="Dugan-Rocha S."/>
            <person name="Elkadiri S."/>
            <person name="Gnanaolivu R."/>
            <person name="Hughes D."/>
            <person name="Lee S."/>
            <person name="Li M."/>
            <person name="Ming W."/>
            <person name="Munidasa M."/>
            <person name="Muniz J."/>
            <person name="Nguyen L."/>
            <person name="Osuji N."/>
            <person name="Pu L.-L."/>
            <person name="Puazo M."/>
            <person name="Skinner E."/>
            <person name="Qu C."/>
            <person name="Quiroz J."/>
            <person name="Raj R."/>
            <person name="Weissenberger G."/>
            <person name="Xin Y."/>
            <person name="Zou X."/>
            <person name="Han Y."/>
            <person name="Worley K."/>
            <person name="Muzny D."/>
            <person name="Gibbs R."/>
        </authorList>
    </citation>
    <scope>NUCLEOTIDE SEQUENCE</scope>
    <source>
        <strain evidence="5">HAZT.00-mixed</strain>
        <tissue evidence="5">Whole organism</tissue>
    </source>
</reference>
<name>A0A6A0GV32_HYAAZ</name>
<comment type="similarity">
    <text evidence="2 3">Belongs to the peptidase M14 family.</text>
</comment>
<dbReference type="PROSITE" id="PS52035">
    <property type="entry name" value="PEPTIDASE_M14"/>
    <property type="match status" value="1"/>
</dbReference>
<comment type="caution">
    <text evidence="3">Lacks conserved residue(s) required for the propagation of feature annotation.</text>
</comment>
<proteinExistence type="inferred from homology"/>
<organism evidence="5">
    <name type="scientific">Hyalella azteca</name>
    <name type="common">Amphipod</name>
    <dbReference type="NCBI Taxonomy" id="294128"/>
    <lineage>
        <taxon>Eukaryota</taxon>
        <taxon>Metazoa</taxon>
        <taxon>Ecdysozoa</taxon>
        <taxon>Arthropoda</taxon>
        <taxon>Crustacea</taxon>
        <taxon>Multicrustacea</taxon>
        <taxon>Malacostraca</taxon>
        <taxon>Eumalacostraca</taxon>
        <taxon>Peracarida</taxon>
        <taxon>Amphipoda</taxon>
        <taxon>Senticaudata</taxon>
        <taxon>Talitrida</taxon>
        <taxon>Talitroidea</taxon>
        <taxon>Hyalellidae</taxon>
        <taxon>Hyalella</taxon>
    </lineage>
</organism>
<dbReference type="PANTHER" id="PTHR11705:SF91">
    <property type="entry name" value="FI01817P-RELATED"/>
    <property type="match status" value="1"/>
</dbReference>
<dbReference type="AlphaFoldDB" id="A0A6A0GV32"/>
<reference evidence="5" key="3">
    <citation type="submission" date="2019-06" db="EMBL/GenBank/DDBJ databases">
        <authorList>
            <person name="Poynton C."/>
            <person name="Hasenbein S."/>
            <person name="Benoit J.B."/>
            <person name="Sepulveda M.S."/>
            <person name="Poelchau M.F."/>
            <person name="Murali S.C."/>
            <person name="Chen S."/>
            <person name="Glastad K.M."/>
            <person name="Werren J.H."/>
            <person name="Vineis J.H."/>
            <person name="Bowen J.L."/>
            <person name="Friedrich M."/>
            <person name="Jones J."/>
            <person name="Robertson H.M."/>
            <person name="Feyereisen R."/>
            <person name="Mechler-Hickson A."/>
            <person name="Mathers N."/>
            <person name="Lee C.E."/>
            <person name="Colbourne J.K."/>
            <person name="Biales A."/>
            <person name="Johnston J.S."/>
            <person name="Wellborn G.A."/>
            <person name="Rosendale A.J."/>
            <person name="Cridge A.G."/>
            <person name="Munoz-Torres M.C."/>
            <person name="Bain P.A."/>
            <person name="Manny A.R."/>
            <person name="Major K.M."/>
            <person name="Lambert F.N."/>
            <person name="Vulpe C.D."/>
            <person name="Tuck P."/>
            <person name="Blalock B.J."/>
            <person name="Lin Y.-Y."/>
            <person name="Smith M.E."/>
            <person name="Ochoa-Acuna H."/>
            <person name="Chen M.-J.M."/>
            <person name="Childers C.P."/>
            <person name="Qu J."/>
            <person name="Dugan S."/>
            <person name="Lee S.L."/>
            <person name="Chao H."/>
            <person name="Dinh H."/>
            <person name="Han Y."/>
            <person name="Doddapaneni H."/>
            <person name="Worley K.C."/>
            <person name="Muzny D.M."/>
            <person name="Gibbs R.A."/>
            <person name="Richards S."/>
        </authorList>
    </citation>
    <scope>NUCLEOTIDE SEQUENCE</scope>
    <source>
        <strain evidence="5">HAZT.00-mixed</strain>
        <tissue evidence="5">Whole organism</tissue>
    </source>
</reference>
<comment type="caution">
    <text evidence="5">The sequence shown here is derived from an EMBL/GenBank/DDBJ whole genome shotgun (WGS) entry which is preliminary data.</text>
</comment>
<dbReference type="EMBL" id="JQDR03013515">
    <property type="protein sequence ID" value="KAA0189471.1"/>
    <property type="molecule type" value="Genomic_DNA"/>
</dbReference>
<gene>
    <name evidence="5" type="ORF">HAZT_HAZT010743</name>
</gene>
<dbReference type="SUPFAM" id="SSF53187">
    <property type="entry name" value="Zn-dependent exopeptidases"/>
    <property type="match status" value="1"/>
</dbReference>
<dbReference type="GO" id="GO:0008270">
    <property type="term" value="F:zinc ion binding"/>
    <property type="evidence" value="ECO:0007669"/>
    <property type="project" value="InterPro"/>
</dbReference>
<evidence type="ECO:0000259" key="4">
    <source>
        <dbReference type="PROSITE" id="PS52035"/>
    </source>
</evidence>
<dbReference type="Pfam" id="PF00246">
    <property type="entry name" value="Peptidase_M14"/>
    <property type="match status" value="1"/>
</dbReference>
<dbReference type="GO" id="GO:0004181">
    <property type="term" value="F:metallocarboxypeptidase activity"/>
    <property type="evidence" value="ECO:0007669"/>
    <property type="project" value="InterPro"/>
</dbReference>
<dbReference type="Proteomes" id="UP000711488">
    <property type="component" value="Unassembled WGS sequence"/>
</dbReference>
<accession>A0A6A0GV32</accession>
<sequence length="81" mass="9207">MWRKNRSKANRYCYGVDLNRNFGYKHGGSGSSSNPCSEIYRGPSAFSEPESQALKKAVESVKDRLKASINLNKKYYELVLI</sequence>
<evidence type="ECO:0000256" key="3">
    <source>
        <dbReference type="PROSITE-ProRule" id="PRU01379"/>
    </source>
</evidence>
<dbReference type="Gene3D" id="3.40.630.10">
    <property type="entry name" value="Zn peptidases"/>
    <property type="match status" value="1"/>
</dbReference>
<evidence type="ECO:0000313" key="5">
    <source>
        <dbReference type="EMBL" id="KAA0189471.1"/>
    </source>
</evidence>
<comment type="cofactor">
    <cofactor evidence="1">
        <name>Zn(2+)</name>
        <dbReference type="ChEBI" id="CHEBI:29105"/>
    </cofactor>
</comment>
<dbReference type="InterPro" id="IPR000834">
    <property type="entry name" value="Peptidase_M14"/>
</dbReference>
<dbReference type="PANTHER" id="PTHR11705">
    <property type="entry name" value="PROTEASE FAMILY M14 CARBOXYPEPTIDASE A,B"/>
    <property type="match status" value="1"/>
</dbReference>
<evidence type="ECO:0000256" key="2">
    <source>
        <dbReference type="ARBA" id="ARBA00005988"/>
    </source>
</evidence>
<protein>
    <recommendedName>
        <fullName evidence="4">Peptidase M14 domain-containing protein</fullName>
    </recommendedName>
</protein>
<reference evidence="5" key="2">
    <citation type="journal article" date="2018" name="Environ. Sci. Technol.">
        <title>The Toxicogenome of Hyalella azteca: A Model for Sediment Ecotoxicology and Evolutionary Toxicology.</title>
        <authorList>
            <person name="Poynton H.C."/>
            <person name="Hasenbein S."/>
            <person name="Benoit J.B."/>
            <person name="Sepulveda M.S."/>
            <person name="Poelchau M.F."/>
            <person name="Hughes D.S.T."/>
            <person name="Murali S.C."/>
            <person name="Chen S."/>
            <person name="Glastad K.M."/>
            <person name="Goodisman M.A.D."/>
            <person name="Werren J.H."/>
            <person name="Vineis J.H."/>
            <person name="Bowen J.L."/>
            <person name="Friedrich M."/>
            <person name="Jones J."/>
            <person name="Robertson H.M."/>
            <person name="Feyereisen R."/>
            <person name="Mechler-Hickson A."/>
            <person name="Mathers N."/>
            <person name="Lee C.E."/>
            <person name="Colbourne J.K."/>
            <person name="Biales A."/>
            <person name="Johnston J.S."/>
            <person name="Wellborn G.A."/>
            <person name="Rosendale A.J."/>
            <person name="Cridge A.G."/>
            <person name="Munoz-Torres M.C."/>
            <person name="Bain P.A."/>
            <person name="Manny A.R."/>
            <person name="Major K.M."/>
            <person name="Lambert F.N."/>
            <person name="Vulpe C.D."/>
            <person name="Tuck P."/>
            <person name="Blalock B.J."/>
            <person name="Lin Y.Y."/>
            <person name="Smith M.E."/>
            <person name="Ochoa-Acuna H."/>
            <person name="Chen M.M."/>
            <person name="Childers C.P."/>
            <person name="Qu J."/>
            <person name="Dugan S."/>
            <person name="Lee S.L."/>
            <person name="Chao H."/>
            <person name="Dinh H."/>
            <person name="Han Y."/>
            <person name="Doddapaneni H."/>
            <person name="Worley K.C."/>
            <person name="Muzny D.M."/>
            <person name="Gibbs R.A."/>
            <person name="Richards S."/>
        </authorList>
    </citation>
    <scope>NUCLEOTIDE SEQUENCE</scope>
    <source>
        <strain evidence="5">HAZT.00-mixed</strain>
        <tissue evidence="5">Whole organism</tissue>
    </source>
</reference>
<evidence type="ECO:0000256" key="1">
    <source>
        <dbReference type="ARBA" id="ARBA00001947"/>
    </source>
</evidence>
<dbReference type="GO" id="GO:0006508">
    <property type="term" value="P:proteolysis"/>
    <property type="evidence" value="ECO:0007669"/>
    <property type="project" value="InterPro"/>
</dbReference>
<dbReference type="GO" id="GO:0005615">
    <property type="term" value="C:extracellular space"/>
    <property type="evidence" value="ECO:0007669"/>
    <property type="project" value="TreeGrafter"/>
</dbReference>